<dbReference type="Gene3D" id="1.10.150.20">
    <property type="entry name" value="5' to 3' exonuclease, C-terminal subdomain"/>
    <property type="match status" value="1"/>
</dbReference>
<dbReference type="GO" id="GO:0005524">
    <property type="term" value="F:ATP binding"/>
    <property type="evidence" value="ECO:0007669"/>
    <property type="project" value="InterPro"/>
</dbReference>
<dbReference type="InterPro" id="IPR013849">
    <property type="entry name" value="DNA_helicase_Holl-junc_RuvA_I"/>
</dbReference>
<dbReference type="AlphaFoldDB" id="A0A4Z0V7N3"/>
<evidence type="ECO:0000256" key="4">
    <source>
        <dbReference type="ARBA" id="ARBA00023172"/>
    </source>
</evidence>
<dbReference type="Gene3D" id="1.10.8.10">
    <property type="entry name" value="DNA helicase RuvA subunit, C-terminal domain"/>
    <property type="match status" value="1"/>
</dbReference>
<keyword evidence="4 6" id="KW-0233">DNA recombination</keyword>
<dbReference type="GeneID" id="82148406"/>
<evidence type="ECO:0000259" key="7">
    <source>
        <dbReference type="SMART" id="SM00278"/>
    </source>
</evidence>
<dbReference type="Gene3D" id="2.40.50.140">
    <property type="entry name" value="Nucleic acid-binding proteins"/>
    <property type="match status" value="1"/>
</dbReference>
<dbReference type="GO" id="GO:0000400">
    <property type="term" value="F:four-way junction DNA binding"/>
    <property type="evidence" value="ECO:0007669"/>
    <property type="project" value="UniProtKB-UniRule"/>
</dbReference>
<dbReference type="InterPro" id="IPR003583">
    <property type="entry name" value="Hlx-hairpin-Hlx_DNA-bd_motif"/>
</dbReference>
<feature type="region of interest" description="Domain III" evidence="6">
    <location>
        <begin position="149"/>
        <end position="197"/>
    </location>
</feature>
<evidence type="ECO:0000313" key="8">
    <source>
        <dbReference type="EMBL" id="TGG39408.1"/>
    </source>
</evidence>
<feature type="domain" description="Helix-hairpin-helix DNA-binding motif class 1" evidence="7">
    <location>
        <begin position="108"/>
        <end position="127"/>
    </location>
</feature>
<comment type="subcellular location">
    <subcellularLocation>
        <location evidence="6">Cytoplasm</location>
    </subcellularLocation>
</comment>
<comment type="subunit">
    <text evidence="6">Homotetramer. Forms an RuvA(8)-RuvB(12)-Holliday junction (HJ) complex. HJ DNA is sandwiched between 2 RuvA tetramers; dsDNA enters through RuvA and exits via RuvB. An RuvB hexamer assembles on each DNA strand where it exits the tetramer. Each RuvB hexamer is contacted by two RuvA subunits (via domain III) on 2 adjacent RuvB subunits; this complex drives branch migration. In the full resolvosome a probable DNA-RuvA(4)-RuvB(12)-RuvC(2) complex forms which resolves the HJ.</text>
</comment>
<dbReference type="Pfam" id="PF01330">
    <property type="entry name" value="RuvA_N"/>
    <property type="match status" value="1"/>
</dbReference>
<dbReference type="GO" id="GO:0006281">
    <property type="term" value="P:DNA repair"/>
    <property type="evidence" value="ECO:0007669"/>
    <property type="project" value="UniProtKB-UniRule"/>
</dbReference>
<dbReference type="SMART" id="SM00278">
    <property type="entry name" value="HhH1"/>
    <property type="match status" value="2"/>
</dbReference>
<dbReference type="GO" id="GO:0009378">
    <property type="term" value="F:four-way junction helicase activity"/>
    <property type="evidence" value="ECO:0007669"/>
    <property type="project" value="InterPro"/>
</dbReference>
<dbReference type="Pfam" id="PF14520">
    <property type="entry name" value="HHH_5"/>
    <property type="match status" value="1"/>
</dbReference>
<keyword evidence="5 6" id="KW-0234">DNA repair</keyword>
<comment type="domain">
    <text evidence="6">Has three domains with a flexible linker between the domains II and III and assumes an 'L' shape. Domain III is highly mobile and contacts RuvB.</text>
</comment>
<feature type="region of interest" description="Domain I" evidence="6">
    <location>
        <begin position="1"/>
        <end position="64"/>
    </location>
</feature>
<reference evidence="8 9" key="1">
    <citation type="submission" date="2019-02" db="EMBL/GenBank/DDBJ databases">
        <title>Isolation and identification of novel species under the genus Muribaculum.</title>
        <authorList>
            <person name="Miyake S."/>
            <person name="Ding Y."/>
            <person name="Low A."/>
            <person name="Soh M."/>
            <person name="Seedorf H."/>
        </authorList>
    </citation>
    <scope>NUCLEOTIDE SEQUENCE [LARGE SCALE GENOMIC DNA]</scope>
    <source>
        <strain evidence="8 9">TLL-A3</strain>
    </source>
</reference>
<keyword evidence="2 6" id="KW-0227">DNA damage</keyword>
<comment type="caution">
    <text evidence="6">Lacks conserved residue(s) required for the propagation of feature annotation.</text>
</comment>
<dbReference type="GO" id="GO:0006310">
    <property type="term" value="P:DNA recombination"/>
    <property type="evidence" value="ECO:0007669"/>
    <property type="project" value="UniProtKB-UniRule"/>
</dbReference>
<evidence type="ECO:0000256" key="2">
    <source>
        <dbReference type="ARBA" id="ARBA00022763"/>
    </source>
</evidence>
<keyword evidence="3 6" id="KW-0238">DNA-binding</keyword>
<dbReference type="InterPro" id="IPR000085">
    <property type="entry name" value="RuvA"/>
</dbReference>
<evidence type="ECO:0000256" key="3">
    <source>
        <dbReference type="ARBA" id="ARBA00023125"/>
    </source>
</evidence>
<dbReference type="SUPFAM" id="SSF46929">
    <property type="entry name" value="DNA helicase RuvA subunit, C-terminal domain"/>
    <property type="match status" value="1"/>
</dbReference>
<evidence type="ECO:0000256" key="6">
    <source>
        <dbReference type="HAMAP-Rule" id="MF_00031"/>
    </source>
</evidence>
<dbReference type="Pfam" id="PF07499">
    <property type="entry name" value="RuvA_C"/>
    <property type="match status" value="1"/>
</dbReference>
<dbReference type="InterPro" id="IPR012340">
    <property type="entry name" value="NA-bd_OB-fold"/>
</dbReference>
<dbReference type="Proteomes" id="UP000297635">
    <property type="component" value="Unassembled WGS sequence"/>
</dbReference>
<sequence length="197" mass="21420">MYEYIKGIITENTPTYVSIETGGMGYMINISLNTFEALQNCKGEVKLLLHEVIREDSWTLYGFFTSKERELFRLLIGVSGVGPSTASLILSSISPADLESTILSGDHTRLKGVKGIGAKTAQRIIVDLKDKIKPSEASASLPPTLIGGTNEIYEEALAALTALGFPRPQSQKALRRIFDADPAIKVETAIKQALAMM</sequence>
<evidence type="ECO:0000313" key="9">
    <source>
        <dbReference type="Proteomes" id="UP000297635"/>
    </source>
</evidence>
<proteinExistence type="inferred from homology"/>
<dbReference type="InterPro" id="IPR010994">
    <property type="entry name" value="RuvA_2-like"/>
</dbReference>
<comment type="function">
    <text evidence="6">The RuvA-RuvB-RuvC complex processes Holliday junction (HJ) DNA during genetic recombination and DNA repair, while the RuvA-RuvB complex plays an important role in the rescue of blocked DNA replication forks via replication fork reversal (RFR). RuvA specifically binds to HJ cruciform DNA, conferring on it an open structure. The RuvB hexamer acts as an ATP-dependent pump, pulling dsDNA into and through the RuvAB complex. HJ branch migration allows RuvC to scan DNA until it finds its consensus sequence, where it cleaves and resolves the cruciform DNA.</text>
</comment>
<gene>
    <name evidence="6 8" type="primary">ruvA</name>
    <name evidence="8" type="ORF">EZ315_01295</name>
</gene>
<dbReference type="HAMAP" id="MF_00031">
    <property type="entry name" value="DNA_HJ_migration_RuvA"/>
    <property type="match status" value="1"/>
</dbReference>
<dbReference type="SUPFAM" id="SSF50249">
    <property type="entry name" value="Nucleic acid-binding proteins"/>
    <property type="match status" value="1"/>
</dbReference>
<feature type="domain" description="Helix-hairpin-helix DNA-binding motif class 1" evidence="7">
    <location>
        <begin position="73"/>
        <end position="92"/>
    </location>
</feature>
<dbReference type="SUPFAM" id="SSF47781">
    <property type="entry name" value="RuvA domain 2-like"/>
    <property type="match status" value="1"/>
</dbReference>
<dbReference type="GO" id="GO:0009379">
    <property type="term" value="C:Holliday junction helicase complex"/>
    <property type="evidence" value="ECO:0007669"/>
    <property type="project" value="InterPro"/>
</dbReference>
<evidence type="ECO:0000256" key="5">
    <source>
        <dbReference type="ARBA" id="ARBA00023204"/>
    </source>
</evidence>
<keyword evidence="1 6" id="KW-0963">Cytoplasm</keyword>
<protein>
    <recommendedName>
        <fullName evidence="6">Holliday junction branch migration complex subunit RuvA</fullName>
    </recommendedName>
</protein>
<keyword evidence="9" id="KW-1185">Reference proteome</keyword>
<organism evidence="8 9">
    <name type="scientific">Duncaniella freteri</name>
    <dbReference type="NCBI Taxonomy" id="2530391"/>
    <lineage>
        <taxon>Bacteria</taxon>
        <taxon>Pseudomonadati</taxon>
        <taxon>Bacteroidota</taxon>
        <taxon>Bacteroidia</taxon>
        <taxon>Bacteroidales</taxon>
        <taxon>Muribaculaceae</taxon>
        <taxon>Duncaniella</taxon>
    </lineage>
</organism>
<evidence type="ECO:0000256" key="1">
    <source>
        <dbReference type="ARBA" id="ARBA00022490"/>
    </source>
</evidence>
<dbReference type="GO" id="GO:0048476">
    <property type="term" value="C:Holliday junction resolvase complex"/>
    <property type="evidence" value="ECO:0007669"/>
    <property type="project" value="UniProtKB-UniRule"/>
</dbReference>
<dbReference type="NCBIfam" id="TIGR00084">
    <property type="entry name" value="ruvA"/>
    <property type="match status" value="1"/>
</dbReference>
<dbReference type="InterPro" id="IPR011114">
    <property type="entry name" value="RuvA_C"/>
</dbReference>
<comment type="caution">
    <text evidence="8">The sequence shown here is derived from an EMBL/GenBank/DDBJ whole genome shotgun (WGS) entry which is preliminary data.</text>
</comment>
<comment type="similarity">
    <text evidence="6">Belongs to the RuvA family.</text>
</comment>
<dbReference type="EMBL" id="SJSA01000001">
    <property type="protein sequence ID" value="TGG39408.1"/>
    <property type="molecule type" value="Genomic_DNA"/>
</dbReference>
<name>A0A4Z0V7N3_9BACT</name>
<dbReference type="InterPro" id="IPR036267">
    <property type="entry name" value="RuvA_C_sf"/>
</dbReference>
<dbReference type="GO" id="GO:0005737">
    <property type="term" value="C:cytoplasm"/>
    <property type="evidence" value="ECO:0007669"/>
    <property type="project" value="UniProtKB-SubCell"/>
</dbReference>
<accession>A0A4Z0V7N3</accession>
<dbReference type="CDD" id="cd14332">
    <property type="entry name" value="UBA_RuvA_C"/>
    <property type="match status" value="1"/>
</dbReference>
<dbReference type="RefSeq" id="WP_135469942.1">
    <property type="nucleotide sequence ID" value="NZ_CASCNC010000003.1"/>
</dbReference>
<dbReference type="CDD" id="cd00080">
    <property type="entry name" value="H3TH_StructSpec-5'-nucleases"/>
    <property type="match status" value="1"/>
</dbReference>